<comment type="similarity">
    <text evidence="1">Belongs to the PPR family. PCMP-H subfamily.</text>
</comment>
<feature type="repeat" description="PPR" evidence="4">
    <location>
        <begin position="356"/>
        <end position="390"/>
    </location>
</feature>
<sequence length="663" mass="73962">MVFFCTHPYLPTPTFVPKPHNLHLRSLFCLQSPIEPSSSSPSPTHSITTNNYNHLIQSLCSQGNLTQAFKLLPREASPTQRTFESLILACTRHNATSYAPAIDRRLSAADGLHHDPFLSTKLIEMYSHFSALDDARNVFDRTPQKTIFVWNALLKAIVVVSNDGEEALSLFTDMGGKGVHFDSFSYSYVLKACLASSLHVSVVLRRVRQIHGHVLRVGFDSRVHAATTLVDSYAKIGRVACARRVFDKMPHRNVVSWSAMIACYAKNGRHLDALAIFRDMMRDSETAPNSVTMVSVLQACAGLSALSQGKLMHGYVLRRGFYATVSVVNALIAMYIKCGSLDAGRRVFATMIVPRNVVSWNSLISGYGVHGFGKEAIQVFEEMISVGISPSPVTFVSILGACSHGGLVEEGRRLFDSMLKEHNLIPQSEQYASLVDLLGRAGQLDEATKVIEGMNIEPGPTVWGSLLGACRIHGNIELAERACSHLFELEPWNAGNYILLADIYAAAKLWEEVSRVKKLLEARGLQKLVGCSWIEVKKNLYSFASVDELNPQIEQVHALLTELVKEVREMGYVPNTKVVLYDLEQKEKEKIVLGHSEKLALAFGIISSQKGEVIRITKNLRLCEDCHSLTKFISKYTKREILVRDVNRFHHFRDGMCSCMEYW</sequence>
<dbReference type="EMBL" id="KM817368">
    <property type="protein sequence ID" value="AKH05201.1"/>
    <property type="molecule type" value="mRNA"/>
</dbReference>
<dbReference type="PROSITE" id="PS51375">
    <property type="entry name" value="PPR"/>
    <property type="match status" value="3"/>
</dbReference>
<evidence type="ECO:0000256" key="2">
    <source>
        <dbReference type="ARBA" id="ARBA00022737"/>
    </source>
</evidence>
<protein>
    <submittedName>
        <fullName evidence="6">Chlororespiratory reduction 2</fullName>
    </submittedName>
</protein>
<dbReference type="GO" id="GO:0003723">
    <property type="term" value="F:RNA binding"/>
    <property type="evidence" value="ECO:0007669"/>
    <property type="project" value="InterPro"/>
</dbReference>
<feature type="domain" description="DYW" evidence="5">
    <location>
        <begin position="571"/>
        <end position="663"/>
    </location>
</feature>
<dbReference type="GO" id="GO:0009451">
    <property type="term" value="P:RNA modification"/>
    <property type="evidence" value="ECO:0007669"/>
    <property type="project" value="InterPro"/>
</dbReference>
<evidence type="ECO:0000313" key="6">
    <source>
        <dbReference type="EMBL" id="AKH05201.1"/>
    </source>
</evidence>
<dbReference type="FunFam" id="1.25.40.10:FF:000341">
    <property type="entry name" value="Pentatricopeptide repeat-containing protein chloroplastic"/>
    <property type="match status" value="1"/>
</dbReference>
<evidence type="ECO:0000259" key="5">
    <source>
        <dbReference type="Pfam" id="PF14432"/>
    </source>
</evidence>
<dbReference type="Pfam" id="PF14432">
    <property type="entry name" value="DYW_deaminase"/>
    <property type="match status" value="1"/>
</dbReference>
<dbReference type="FunFam" id="1.25.40.10:FF:000462">
    <property type="entry name" value="Pentatricopeptide repeat-containing protein, chloroplastic"/>
    <property type="match status" value="1"/>
</dbReference>
<accession>A0A0F7J281</accession>
<dbReference type="Pfam" id="PF20431">
    <property type="entry name" value="E_motif"/>
    <property type="match status" value="1"/>
</dbReference>
<reference evidence="6" key="1">
    <citation type="journal article" date="2015" name="BMC Plant Biol.">
        <title>NDH expression marks major transitions in plant evolution and reveals coordinate intracellular gene loss.</title>
        <authorList>
            <person name="Ruhlman T.A."/>
            <person name="Chang W.J."/>
            <person name="Chen J.J."/>
            <person name="Huang Y.T."/>
            <person name="Chan M.T."/>
            <person name="Zhang J."/>
            <person name="Liao D.C."/>
            <person name="Blazier J.C."/>
            <person name="Jin X."/>
            <person name="Shih M.C."/>
            <person name="Jansen R.K."/>
            <person name="Lin C.S."/>
        </authorList>
    </citation>
    <scope>NUCLEOTIDE SEQUENCE</scope>
</reference>
<dbReference type="InterPro" id="IPR032867">
    <property type="entry name" value="DYW_dom"/>
</dbReference>
<dbReference type="FunFam" id="1.25.40.10:FF:001104">
    <property type="entry name" value="Uncharacterized protein"/>
    <property type="match status" value="1"/>
</dbReference>
<feature type="repeat" description="PPR" evidence="4">
    <location>
        <begin position="391"/>
        <end position="426"/>
    </location>
</feature>
<evidence type="ECO:0000256" key="3">
    <source>
        <dbReference type="ARBA" id="ARBA00022946"/>
    </source>
</evidence>
<dbReference type="InterPro" id="IPR011990">
    <property type="entry name" value="TPR-like_helical_dom_sf"/>
</dbReference>
<evidence type="ECO:0000256" key="1">
    <source>
        <dbReference type="ARBA" id="ARBA00006643"/>
    </source>
</evidence>
<gene>
    <name evidence="6" type="primary">crr2</name>
</gene>
<dbReference type="Pfam" id="PF13041">
    <property type="entry name" value="PPR_2"/>
    <property type="match status" value="3"/>
</dbReference>
<keyword evidence="3" id="KW-0809">Transit peptide</keyword>
<dbReference type="Gene3D" id="1.25.40.10">
    <property type="entry name" value="Tetratricopeptide repeat domain"/>
    <property type="match status" value="3"/>
</dbReference>
<dbReference type="PANTHER" id="PTHR47926">
    <property type="entry name" value="PENTATRICOPEPTIDE REPEAT-CONTAINING PROTEIN"/>
    <property type="match status" value="1"/>
</dbReference>
<name>A0A0F7J281_9ASPA</name>
<proteinExistence type="evidence at transcript level"/>
<dbReference type="InterPro" id="IPR002885">
    <property type="entry name" value="PPR_rpt"/>
</dbReference>
<dbReference type="NCBIfam" id="TIGR00756">
    <property type="entry name" value="PPR"/>
    <property type="match status" value="4"/>
</dbReference>
<organism evidence="6">
    <name type="scientific">Cypripedium formosanum</name>
    <dbReference type="NCBI Taxonomy" id="53042"/>
    <lineage>
        <taxon>Eukaryota</taxon>
        <taxon>Viridiplantae</taxon>
        <taxon>Streptophyta</taxon>
        <taxon>Embryophyta</taxon>
        <taxon>Tracheophyta</taxon>
        <taxon>Spermatophyta</taxon>
        <taxon>Magnoliopsida</taxon>
        <taxon>Liliopsida</taxon>
        <taxon>Asparagales</taxon>
        <taxon>Orchidaceae</taxon>
        <taxon>Cypripedioideae</taxon>
        <taxon>Cypripedium</taxon>
    </lineage>
</organism>
<dbReference type="PANTHER" id="PTHR47926:SF482">
    <property type="entry name" value="PENTATRICOPEPTIDE REPEAT-CONTAINING PROTEIN CHLOROPLASTIC"/>
    <property type="match status" value="1"/>
</dbReference>
<dbReference type="InterPro" id="IPR046848">
    <property type="entry name" value="E_motif"/>
</dbReference>
<keyword evidence="2" id="KW-0677">Repeat</keyword>
<dbReference type="GO" id="GO:0010467">
    <property type="term" value="P:gene expression"/>
    <property type="evidence" value="ECO:0007669"/>
    <property type="project" value="UniProtKB-ARBA"/>
</dbReference>
<dbReference type="Pfam" id="PF01535">
    <property type="entry name" value="PPR"/>
    <property type="match status" value="2"/>
</dbReference>
<dbReference type="GO" id="GO:0008270">
    <property type="term" value="F:zinc ion binding"/>
    <property type="evidence" value="ECO:0007669"/>
    <property type="project" value="InterPro"/>
</dbReference>
<feature type="repeat" description="PPR" evidence="4">
    <location>
        <begin position="253"/>
        <end position="288"/>
    </location>
</feature>
<evidence type="ECO:0000256" key="4">
    <source>
        <dbReference type="PROSITE-ProRule" id="PRU00708"/>
    </source>
</evidence>
<dbReference type="InterPro" id="IPR046960">
    <property type="entry name" value="PPR_At4g14850-like_plant"/>
</dbReference>
<dbReference type="AlphaFoldDB" id="A0A0F7J281"/>